<evidence type="ECO:0000256" key="3">
    <source>
        <dbReference type="PROSITE-ProRule" id="PRU01379"/>
    </source>
</evidence>
<feature type="active site" description="Proton donor/acceptor" evidence="3">
    <location>
        <position position="349"/>
    </location>
</feature>
<name>A0A7S3UAI7_9CHLO</name>
<dbReference type="InterPro" id="IPR034269">
    <property type="entry name" value="At5g42320_M14_CPD"/>
</dbReference>
<evidence type="ECO:0000256" key="2">
    <source>
        <dbReference type="ARBA" id="ARBA00005988"/>
    </source>
</evidence>
<dbReference type="PROSITE" id="PS52035">
    <property type="entry name" value="PEPTIDASE_M14"/>
    <property type="match status" value="1"/>
</dbReference>
<evidence type="ECO:0000313" key="7">
    <source>
        <dbReference type="EMBL" id="CAE0608320.1"/>
    </source>
</evidence>
<dbReference type="AlphaFoldDB" id="A0A7S3UAI7"/>
<dbReference type="GO" id="GO:0004181">
    <property type="term" value="F:metallocarboxypeptidase activity"/>
    <property type="evidence" value="ECO:0007669"/>
    <property type="project" value="InterPro"/>
</dbReference>
<feature type="region of interest" description="Disordered" evidence="4">
    <location>
        <begin position="19"/>
        <end position="70"/>
    </location>
</feature>
<evidence type="ECO:0000256" key="4">
    <source>
        <dbReference type="SAM" id="MobiDB-lite"/>
    </source>
</evidence>
<keyword evidence="5" id="KW-0472">Membrane</keyword>
<proteinExistence type="inferred from homology"/>
<evidence type="ECO:0000256" key="5">
    <source>
        <dbReference type="SAM" id="Phobius"/>
    </source>
</evidence>
<feature type="transmembrane region" description="Helical" evidence="5">
    <location>
        <begin position="427"/>
        <end position="451"/>
    </location>
</feature>
<gene>
    <name evidence="7" type="ORF">PSAL00342_LOCUS2137</name>
</gene>
<dbReference type="PANTHER" id="PTHR11705:SF119">
    <property type="entry name" value="OS02G0119300 PROTEIN"/>
    <property type="match status" value="1"/>
</dbReference>
<keyword evidence="5" id="KW-1133">Transmembrane helix</keyword>
<evidence type="ECO:0000259" key="6">
    <source>
        <dbReference type="PROSITE" id="PS52035"/>
    </source>
</evidence>
<dbReference type="PANTHER" id="PTHR11705">
    <property type="entry name" value="PROTEASE FAMILY M14 CARBOXYPEPTIDASE A,B"/>
    <property type="match status" value="1"/>
</dbReference>
<dbReference type="InterPro" id="IPR000834">
    <property type="entry name" value="Peptidase_M14"/>
</dbReference>
<keyword evidence="5" id="KW-0812">Transmembrane</keyword>
<dbReference type="GO" id="GO:0006508">
    <property type="term" value="P:proteolysis"/>
    <property type="evidence" value="ECO:0007669"/>
    <property type="project" value="InterPro"/>
</dbReference>
<dbReference type="GO" id="GO:0008270">
    <property type="term" value="F:zinc ion binding"/>
    <property type="evidence" value="ECO:0007669"/>
    <property type="project" value="InterPro"/>
</dbReference>
<dbReference type="CDD" id="cd06227">
    <property type="entry name" value="M14-CPA-like"/>
    <property type="match status" value="1"/>
</dbReference>
<dbReference type="Pfam" id="PF00246">
    <property type="entry name" value="Peptidase_M14"/>
    <property type="match status" value="1"/>
</dbReference>
<evidence type="ECO:0000256" key="1">
    <source>
        <dbReference type="ARBA" id="ARBA00001947"/>
    </source>
</evidence>
<comment type="cofactor">
    <cofactor evidence="1">
        <name>Zn(2+)</name>
        <dbReference type="ChEBI" id="CHEBI:29105"/>
    </cofactor>
</comment>
<dbReference type="Gene3D" id="3.40.630.10">
    <property type="entry name" value="Zn peptidases"/>
    <property type="match status" value="1"/>
</dbReference>
<protein>
    <recommendedName>
        <fullName evidence="6">Peptidase M14 domain-containing protein</fullName>
    </recommendedName>
</protein>
<dbReference type="GO" id="GO:0005615">
    <property type="term" value="C:extracellular space"/>
    <property type="evidence" value="ECO:0007669"/>
    <property type="project" value="TreeGrafter"/>
</dbReference>
<dbReference type="EMBL" id="HBIS01002398">
    <property type="protein sequence ID" value="CAE0608320.1"/>
    <property type="molecule type" value="Transcribed_RNA"/>
</dbReference>
<feature type="compositionally biased region" description="Basic and acidic residues" evidence="4">
    <location>
        <begin position="25"/>
        <end position="43"/>
    </location>
</feature>
<comment type="similarity">
    <text evidence="2 3">Belongs to the peptidase M14 family.</text>
</comment>
<organism evidence="7">
    <name type="scientific">Picocystis salinarum</name>
    <dbReference type="NCBI Taxonomy" id="88271"/>
    <lineage>
        <taxon>Eukaryota</taxon>
        <taxon>Viridiplantae</taxon>
        <taxon>Chlorophyta</taxon>
        <taxon>Picocystophyceae</taxon>
        <taxon>Picocystales</taxon>
        <taxon>Picocystaceae</taxon>
        <taxon>Picocystis</taxon>
    </lineage>
</organism>
<feature type="domain" description="Peptidase M14" evidence="6">
    <location>
        <begin position="82"/>
        <end position="387"/>
    </location>
</feature>
<feature type="compositionally biased region" description="Polar residues" evidence="4">
    <location>
        <begin position="61"/>
        <end position="70"/>
    </location>
</feature>
<dbReference type="SMART" id="SM00631">
    <property type="entry name" value="Zn_pept"/>
    <property type="match status" value="1"/>
</dbReference>
<reference evidence="7" key="1">
    <citation type="submission" date="2021-01" db="EMBL/GenBank/DDBJ databases">
        <authorList>
            <person name="Corre E."/>
            <person name="Pelletier E."/>
            <person name="Niang G."/>
            <person name="Scheremetjew M."/>
            <person name="Finn R."/>
            <person name="Kale V."/>
            <person name="Holt S."/>
            <person name="Cochrane G."/>
            <person name="Meng A."/>
            <person name="Brown T."/>
            <person name="Cohen L."/>
        </authorList>
    </citation>
    <scope>NUCLEOTIDE SEQUENCE</scope>
    <source>
        <strain evidence="7">CCMP1897</strain>
    </source>
</reference>
<accession>A0A7S3UAI7</accession>
<sequence>MRRKDEVFRHCTFAPACQNASMEEQASKSRDGSGANGREDVSKNGRTNELLPSKVDDEPGSSHQSRTLSRTVTRFAKPDYSYYSTYETFISKLKESVASAEPTESAQWETRSAKDGDYEAQTDIITIRPSAFREGGDEMRVLLNFGEHGREIITSEVGAKLVRSLLARQSLPARFKNQTTIEKVEDMLGNTIIKIVPVENKNGRILVEAGNFCERKNGRGVDLNRNWGLDWGTKAPDYDPEEEYPGKAPFSEPEVRITKDLVEEFRPHIWINFHSGMEGLFIPYNYKEKVPTTPLIDSVLGVLKIINDQYCSSKCAIGPGGNTVGYLAHGTADDYIFDRIGIPVVMTWEIYGANAHRDDCFRMFNPISMSSYTDVLLRWELAIVDFLSEAYDRKILRSLKNTPLNLVYEKKSSNQSEILDAIDPDSILVTALFDYTGIVEGFVFALILIGLRSRIRKRPLRQRI</sequence>
<dbReference type="SUPFAM" id="SSF53187">
    <property type="entry name" value="Zn-dependent exopeptidases"/>
    <property type="match status" value="1"/>
</dbReference>